<gene>
    <name evidence="2" type="ORF">OSTQU699_LOCUS9132</name>
</gene>
<dbReference type="EMBL" id="CAJHUC010002408">
    <property type="protein sequence ID" value="CAD7703775.1"/>
    <property type="molecule type" value="Genomic_DNA"/>
</dbReference>
<proteinExistence type="predicted"/>
<reference evidence="2" key="1">
    <citation type="submission" date="2020-12" db="EMBL/GenBank/DDBJ databases">
        <authorList>
            <person name="Iha C."/>
        </authorList>
    </citation>
    <scope>NUCLEOTIDE SEQUENCE</scope>
</reference>
<evidence type="ECO:0000313" key="2">
    <source>
        <dbReference type="EMBL" id="CAD7703775.1"/>
    </source>
</evidence>
<sequence length="193" mass="22126">MFDSYCSLNVSLICVPTVQEPDTPQKSTGHKKQDGQETPEEPKYFRYNRNCMDFLQTQMTEAKKAALPGHFTKAVKIDDKPEVEANAASYNKAFDHAWNLGRTLTRRHAKAFDTQKFYTATEAREGVQAICKILKACVEWWNVEGVKILDRVPQDAVEEDEKTLDRYLGYILGTEEDSIFKGLPANIQKEWQQ</sequence>
<feature type="region of interest" description="Disordered" evidence="1">
    <location>
        <begin position="19"/>
        <end position="42"/>
    </location>
</feature>
<protein>
    <submittedName>
        <fullName evidence="2">Uncharacterized protein</fullName>
    </submittedName>
</protein>
<organism evidence="2 3">
    <name type="scientific">Ostreobium quekettii</name>
    <dbReference type="NCBI Taxonomy" id="121088"/>
    <lineage>
        <taxon>Eukaryota</taxon>
        <taxon>Viridiplantae</taxon>
        <taxon>Chlorophyta</taxon>
        <taxon>core chlorophytes</taxon>
        <taxon>Ulvophyceae</taxon>
        <taxon>TCBD clade</taxon>
        <taxon>Bryopsidales</taxon>
        <taxon>Ostreobineae</taxon>
        <taxon>Ostreobiaceae</taxon>
        <taxon>Ostreobium</taxon>
    </lineage>
</organism>
<evidence type="ECO:0000256" key="1">
    <source>
        <dbReference type="SAM" id="MobiDB-lite"/>
    </source>
</evidence>
<feature type="non-terminal residue" evidence="2">
    <location>
        <position position="1"/>
    </location>
</feature>
<accession>A0A8S1J992</accession>
<dbReference type="AlphaFoldDB" id="A0A8S1J992"/>
<comment type="caution">
    <text evidence="2">The sequence shown here is derived from an EMBL/GenBank/DDBJ whole genome shotgun (WGS) entry which is preliminary data.</text>
</comment>
<evidence type="ECO:0000313" key="3">
    <source>
        <dbReference type="Proteomes" id="UP000708148"/>
    </source>
</evidence>
<name>A0A8S1J992_9CHLO</name>
<keyword evidence="3" id="KW-1185">Reference proteome</keyword>
<feature type="compositionally biased region" description="Basic and acidic residues" evidence="1">
    <location>
        <begin position="31"/>
        <end position="42"/>
    </location>
</feature>
<dbReference type="Proteomes" id="UP000708148">
    <property type="component" value="Unassembled WGS sequence"/>
</dbReference>